<evidence type="ECO:0000256" key="1">
    <source>
        <dbReference type="SAM" id="MobiDB-lite"/>
    </source>
</evidence>
<dbReference type="RefSeq" id="WP_311344961.1">
    <property type="nucleotide sequence ID" value="NZ_JAVREI010000005.1"/>
</dbReference>
<protein>
    <submittedName>
        <fullName evidence="3">Uncharacterized protein</fullName>
    </submittedName>
</protein>
<feature type="signal peptide" evidence="2">
    <location>
        <begin position="1"/>
        <end position="31"/>
    </location>
</feature>
<reference evidence="4" key="1">
    <citation type="submission" date="2023-07" db="EMBL/GenBank/DDBJ databases">
        <title>30 novel species of actinomycetes from the DSMZ collection.</title>
        <authorList>
            <person name="Nouioui I."/>
        </authorList>
    </citation>
    <scope>NUCLEOTIDE SEQUENCE [LARGE SCALE GENOMIC DNA]</scope>
    <source>
        <strain evidence="4">DSM 46792</strain>
    </source>
</reference>
<keyword evidence="4" id="KW-1185">Reference proteome</keyword>
<dbReference type="Proteomes" id="UP001183222">
    <property type="component" value="Unassembled WGS sequence"/>
</dbReference>
<organism evidence="3 4">
    <name type="scientific">Blastococcus goldschmidtiae</name>
    <dbReference type="NCBI Taxonomy" id="3075546"/>
    <lineage>
        <taxon>Bacteria</taxon>
        <taxon>Bacillati</taxon>
        <taxon>Actinomycetota</taxon>
        <taxon>Actinomycetes</taxon>
        <taxon>Geodermatophilales</taxon>
        <taxon>Geodermatophilaceae</taxon>
        <taxon>Blastococcus</taxon>
    </lineage>
</organism>
<gene>
    <name evidence="3" type="ORF">RM425_09540</name>
</gene>
<evidence type="ECO:0000256" key="2">
    <source>
        <dbReference type="SAM" id="SignalP"/>
    </source>
</evidence>
<dbReference type="PROSITE" id="PS51257">
    <property type="entry name" value="PROKAR_LIPOPROTEIN"/>
    <property type="match status" value="1"/>
</dbReference>
<comment type="caution">
    <text evidence="3">The sequence shown here is derived from an EMBL/GenBank/DDBJ whole genome shotgun (WGS) entry which is preliminary data.</text>
</comment>
<evidence type="ECO:0000313" key="3">
    <source>
        <dbReference type="EMBL" id="MDT0276142.1"/>
    </source>
</evidence>
<evidence type="ECO:0000313" key="4">
    <source>
        <dbReference type="Proteomes" id="UP001183222"/>
    </source>
</evidence>
<name>A0ABU2K7I6_9ACTN</name>
<sequence length="59" mass="6324">MNRTSLPVRRNRWRAAAAGVAIAAASFTMTACGEDEPVDDGGIVEEEGVGDEELEEEED</sequence>
<dbReference type="EMBL" id="JAVREI010000005">
    <property type="protein sequence ID" value="MDT0276142.1"/>
    <property type="molecule type" value="Genomic_DNA"/>
</dbReference>
<feature type="chain" id="PRO_5046235710" evidence="2">
    <location>
        <begin position="32"/>
        <end position="59"/>
    </location>
</feature>
<keyword evidence="2" id="KW-0732">Signal</keyword>
<feature type="region of interest" description="Disordered" evidence="1">
    <location>
        <begin position="33"/>
        <end position="59"/>
    </location>
</feature>
<accession>A0ABU2K7I6</accession>
<proteinExistence type="predicted"/>